<keyword evidence="2" id="KW-1185">Reference proteome</keyword>
<dbReference type="STRING" id="294746.A5DGT4"/>
<reference evidence="1 2" key="1">
    <citation type="journal article" date="2009" name="Nature">
        <title>Evolution of pathogenicity and sexual reproduction in eight Candida genomes.</title>
        <authorList>
            <person name="Butler G."/>
            <person name="Rasmussen M.D."/>
            <person name="Lin M.F."/>
            <person name="Santos M.A."/>
            <person name="Sakthikumar S."/>
            <person name="Munro C.A."/>
            <person name="Rheinbay E."/>
            <person name="Grabherr M."/>
            <person name="Forche A."/>
            <person name="Reedy J.L."/>
            <person name="Agrafioti I."/>
            <person name="Arnaud M.B."/>
            <person name="Bates S."/>
            <person name="Brown A.J."/>
            <person name="Brunke S."/>
            <person name="Costanzo M.C."/>
            <person name="Fitzpatrick D.A."/>
            <person name="de Groot P.W."/>
            <person name="Harris D."/>
            <person name="Hoyer L.L."/>
            <person name="Hube B."/>
            <person name="Klis F.M."/>
            <person name="Kodira C."/>
            <person name="Lennard N."/>
            <person name="Logue M.E."/>
            <person name="Martin R."/>
            <person name="Neiman A.M."/>
            <person name="Nikolaou E."/>
            <person name="Quail M.A."/>
            <person name="Quinn J."/>
            <person name="Santos M.C."/>
            <person name="Schmitzberger F.F."/>
            <person name="Sherlock G."/>
            <person name="Shah P."/>
            <person name="Silverstein K.A."/>
            <person name="Skrzypek M.S."/>
            <person name="Soll D."/>
            <person name="Staggs R."/>
            <person name="Stansfield I."/>
            <person name="Stumpf M.P."/>
            <person name="Sudbery P.E."/>
            <person name="Srikantha T."/>
            <person name="Zeng Q."/>
            <person name="Berman J."/>
            <person name="Berriman M."/>
            <person name="Heitman J."/>
            <person name="Gow N.A."/>
            <person name="Lorenz M.C."/>
            <person name="Birren B.W."/>
            <person name="Kellis M."/>
            <person name="Cuomo C.A."/>
        </authorList>
    </citation>
    <scope>NUCLEOTIDE SEQUENCE [LARGE SCALE GENOMIC DNA]</scope>
    <source>
        <strain evidence="2">ATCC 6260 / CBS 566 / DSM 6381 / JCM 1539 / NBRC 10279 / NRRL Y-324</strain>
    </source>
</reference>
<dbReference type="HOGENOM" id="CLU_047859_0_0_1"/>
<gene>
    <name evidence="1" type="ORF">PGUG_02485</name>
</gene>
<dbReference type="AlphaFoldDB" id="A5DGT4"/>
<name>A5DGT4_PICGU</name>
<dbReference type="Proteomes" id="UP000001997">
    <property type="component" value="Unassembled WGS sequence"/>
</dbReference>
<evidence type="ECO:0000313" key="1">
    <source>
        <dbReference type="EMBL" id="EDK38387.2"/>
    </source>
</evidence>
<dbReference type="InParanoid" id="A5DGT4"/>
<protein>
    <recommendedName>
        <fullName evidence="3">Protein MSS2, mitochondrial</fullName>
    </recommendedName>
</protein>
<evidence type="ECO:0000313" key="2">
    <source>
        <dbReference type="Proteomes" id="UP000001997"/>
    </source>
</evidence>
<dbReference type="EMBL" id="CH408157">
    <property type="protein sequence ID" value="EDK38387.2"/>
    <property type="molecule type" value="Genomic_DNA"/>
</dbReference>
<dbReference type="OrthoDB" id="1658288at2759"/>
<dbReference type="SUPFAM" id="SSF81901">
    <property type="entry name" value="HCP-like"/>
    <property type="match status" value="1"/>
</dbReference>
<sequence length="365" mass="42002">MILRTWVRGVSTVSSRGRPSLSTILPAKKAINRMLFDNNTRLSYKKMIPVLESIYDNLDSPEKIQLPRYVQHNDLMQFKEMLAMVRSSTNSVNKNLARLENELVEQAAELGNNDAITMLAFETIRKPDVNKEDYQYANSLIEELTNIKHPLVFKMGGDLAFEKKFYPQAEQFWKNFLDLESNTILAGQVHAKLGAYYFQYLKPRPNLTLAKMHFEKSIKLGEFDGHILQSYYYLGQLYSTTDPTLSRYYLEVAASKGFKESFASLGFLEMNMFKNFSMSMEWFKLGVEASNDVSCLIGLFDSYVGTKELSGARKVLKSLLNLQQKVKKFADTDKVPETFKLDMLTTQSMLQVFFRTRKDSIAQLQ</sequence>
<evidence type="ECO:0008006" key="3">
    <source>
        <dbReference type="Google" id="ProtNLM"/>
    </source>
</evidence>
<dbReference type="FunCoup" id="A5DGT4">
    <property type="interactions" value="9"/>
</dbReference>
<dbReference type="GeneID" id="5126913"/>
<dbReference type="OMA" id="WFKLGME"/>
<proteinExistence type="predicted"/>
<dbReference type="KEGG" id="pgu:PGUG_02485"/>
<organism evidence="1 2">
    <name type="scientific">Meyerozyma guilliermondii (strain ATCC 6260 / CBS 566 / DSM 6381 / JCM 1539 / NBRC 10279 / NRRL Y-324)</name>
    <name type="common">Yeast</name>
    <name type="synonym">Candida guilliermondii</name>
    <dbReference type="NCBI Taxonomy" id="294746"/>
    <lineage>
        <taxon>Eukaryota</taxon>
        <taxon>Fungi</taxon>
        <taxon>Dikarya</taxon>
        <taxon>Ascomycota</taxon>
        <taxon>Saccharomycotina</taxon>
        <taxon>Pichiomycetes</taxon>
        <taxon>Debaryomycetaceae</taxon>
        <taxon>Meyerozyma</taxon>
    </lineage>
</organism>
<dbReference type="InterPro" id="IPR011990">
    <property type="entry name" value="TPR-like_helical_dom_sf"/>
</dbReference>
<dbReference type="VEuPathDB" id="FungiDB:PGUG_02485"/>
<dbReference type="Gene3D" id="1.25.40.10">
    <property type="entry name" value="Tetratricopeptide repeat domain"/>
    <property type="match status" value="1"/>
</dbReference>
<dbReference type="eggNOG" id="ENOG502QU4R">
    <property type="taxonomic scope" value="Eukaryota"/>
</dbReference>
<accession>A5DGT4</accession>
<dbReference type="RefSeq" id="XP_001484756.2">
    <property type="nucleotide sequence ID" value="XM_001484706.1"/>
</dbReference>